<organism evidence="2 3">
    <name type="scientific">Pedobacter cryoconitis</name>
    <dbReference type="NCBI Taxonomy" id="188932"/>
    <lineage>
        <taxon>Bacteria</taxon>
        <taxon>Pseudomonadati</taxon>
        <taxon>Bacteroidota</taxon>
        <taxon>Sphingobacteriia</taxon>
        <taxon>Sphingobacteriales</taxon>
        <taxon>Sphingobacteriaceae</taxon>
        <taxon>Pedobacter</taxon>
    </lineage>
</organism>
<dbReference type="OrthoDB" id="753054at2"/>
<name>A0A127V7Y0_9SPHI</name>
<dbReference type="SUPFAM" id="SSF51197">
    <property type="entry name" value="Clavaminate synthase-like"/>
    <property type="match status" value="1"/>
</dbReference>
<keyword evidence="1" id="KW-0560">Oxidoreductase</keyword>
<dbReference type="KEGG" id="pcm:AY601_0410"/>
<reference evidence="2 3" key="1">
    <citation type="submission" date="2016-03" db="EMBL/GenBank/DDBJ databases">
        <title>Complete genome sequence of Pedobacter cryoconitis PAMC 27485.</title>
        <authorList>
            <person name="Lee J."/>
            <person name="Kim O.-S."/>
        </authorList>
    </citation>
    <scope>NUCLEOTIDE SEQUENCE [LARGE SCALE GENOMIC DNA]</scope>
    <source>
        <strain evidence="2 3">PAMC 27485</strain>
    </source>
</reference>
<dbReference type="EMBL" id="CP014504">
    <property type="protein sequence ID" value="AMP97370.1"/>
    <property type="molecule type" value="Genomic_DNA"/>
</dbReference>
<dbReference type="Proteomes" id="UP000071561">
    <property type="component" value="Chromosome"/>
</dbReference>
<gene>
    <name evidence="2" type="ORF">AY601_0410</name>
</gene>
<proteinExistence type="predicted"/>
<evidence type="ECO:0000256" key="1">
    <source>
        <dbReference type="ARBA" id="ARBA00023002"/>
    </source>
</evidence>
<dbReference type="Gene3D" id="3.60.130.10">
    <property type="entry name" value="Clavaminate synthase-like"/>
    <property type="match status" value="1"/>
</dbReference>
<dbReference type="InterPro" id="IPR042098">
    <property type="entry name" value="TauD-like_sf"/>
</dbReference>
<dbReference type="RefSeq" id="WP_068395698.1">
    <property type="nucleotide sequence ID" value="NZ_CP014504.1"/>
</dbReference>
<evidence type="ECO:0008006" key="4">
    <source>
        <dbReference type="Google" id="ProtNLM"/>
    </source>
</evidence>
<sequence length="207" mass="23722">MHIIDLQNKELRHDYVASISTSVAENLHKDKFGCIVKNTSANPLDLFKSICNEVGSPITEQYFEVSSEEDYFHDVIAHLCLNSAYKDNKPAILCNVDNILAKLTEIDIDILSTPIFEFSSGKAAVLTKKDNEYQLRYNGETINTTTLLHIAKDVLKKLEDIINEIGEQYYLNEGDFLVLNNHRIIHSRTNFSNDNGRQFKSVRLYYK</sequence>
<evidence type="ECO:0000313" key="2">
    <source>
        <dbReference type="EMBL" id="AMP97370.1"/>
    </source>
</evidence>
<dbReference type="AlphaFoldDB" id="A0A127V7Y0"/>
<dbReference type="PATRIC" id="fig|188932.3.peg.419"/>
<dbReference type="GO" id="GO:0016706">
    <property type="term" value="F:2-oxoglutarate-dependent dioxygenase activity"/>
    <property type="evidence" value="ECO:0007669"/>
    <property type="project" value="UniProtKB-ARBA"/>
</dbReference>
<protein>
    <recommendedName>
        <fullName evidence="4">TauD/TfdA-like domain-containing protein</fullName>
    </recommendedName>
</protein>
<keyword evidence="3" id="KW-1185">Reference proteome</keyword>
<evidence type="ECO:0000313" key="3">
    <source>
        <dbReference type="Proteomes" id="UP000071561"/>
    </source>
</evidence>
<accession>A0A127V7Y0</accession>